<gene>
    <name evidence="3" type="ORF">AVDCRST_MAG88-1677</name>
</gene>
<keyword evidence="2" id="KW-0812">Transmembrane</keyword>
<proteinExistence type="predicted"/>
<evidence type="ECO:0000313" key="3">
    <source>
        <dbReference type="EMBL" id="CAA9563239.1"/>
    </source>
</evidence>
<name>A0A6J4V053_9BACT</name>
<feature type="transmembrane region" description="Helical" evidence="2">
    <location>
        <begin position="208"/>
        <end position="227"/>
    </location>
</feature>
<dbReference type="Pfam" id="PF26314">
    <property type="entry name" value="MptA_B_family"/>
    <property type="match status" value="1"/>
</dbReference>
<feature type="transmembrane region" description="Helical" evidence="2">
    <location>
        <begin position="180"/>
        <end position="201"/>
    </location>
</feature>
<reference evidence="3" key="1">
    <citation type="submission" date="2020-02" db="EMBL/GenBank/DDBJ databases">
        <authorList>
            <person name="Meier V. D."/>
        </authorList>
    </citation>
    <scope>NUCLEOTIDE SEQUENCE</scope>
    <source>
        <strain evidence="3">AVDCRST_MAG88</strain>
    </source>
</reference>
<sequence>MVISPVAESADPPSHATRQRRWPGARGRLIAAAAGSALIYGLYLLLVAPLPAQYDSPGLYLFTVLGAGWDAFFLFAGAALLLFACAAIVWHTVANLAAGGAGPPAGTVRRWATIPPALFAAFLTLCQPLGSRDLFHYIMEGRILGVHGANPYLFPPSAFPNDPFFPYANWVDYTSPYGPLWVGLSAGLALVGGQSLFWTVLAFKLAALAGWAACGAIIWSILARLGWAPLAGT</sequence>
<organism evidence="3">
    <name type="scientific">uncultured Thermomicrobiales bacterium</name>
    <dbReference type="NCBI Taxonomy" id="1645740"/>
    <lineage>
        <taxon>Bacteria</taxon>
        <taxon>Pseudomonadati</taxon>
        <taxon>Thermomicrobiota</taxon>
        <taxon>Thermomicrobia</taxon>
        <taxon>Thermomicrobiales</taxon>
        <taxon>environmental samples</taxon>
    </lineage>
</organism>
<feature type="non-terminal residue" evidence="3">
    <location>
        <position position="233"/>
    </location>
</feature>
<evidence type="ECO:0000256" key="1">
    <source>
        <dbReference type="SAM" id="MobiDB-lite"/>
    </source>
</evidence>
<keyword evidence="2" id="KW-1133">Transmembrane helix</keyword>
<dbReference type="AlphaFoldDB" id="A0A6J4V053"/>
<feature type="region of interest" description="Disordered" evidence="1">
    <location>
        <begin position="1"/>
        <end position="20"/>
    </location>
</feature>
<feature type="transmembrane region" description="Helical" evidence="2">
    <location>
        <begin position="71"/>
        <end position="90"/>
    </location>
</feature>
<keyword evidence="2" id="KW-0472">Membrane</keyword>
<protein>
    <submittedName>
        <fullName evidence="3">Uncharacterized protein</fullName>
    </submittedName>
</protein>
<feature type="transmembrane region" description="Helical" evidence="2">
    <location>
        <begin position="29"/>
        <end position="51"/>
    </location>
</feature>
<evidence type="ECO:0000256" key="2">
    <source>
        <dbReference type="SAM" id="Phobius"/>
    </source>
</evidence>
<dbReference type="EMBL" id="CADCWM010000486">
    <property type="protein sequence ID" value="CAA9563239.1"/>
    <property type="molecule type" value="Genomic_DNA"/>
</dbReference>
<accession>A0A6J4V053</accession>